<dbReference type="GO" id="GO:0003677">
    <property type="term" value="F:DNA binding"/>
    <property type="evidence" value="ECO:0007669"/>
    <property type="project" value="InterPro"/>
</dbReference>
<feature type="domain" description="DUF6596" evidence="3">
    <location>
        <begin position="189"/>
        <end position="286"/>
    </location>
</feature>
<dbReference type="Proteomes" id="UP000473008">
    <property type="component" value="Unassembled WGS sequence"/>
</dbReference>
<dbReference type="EMBL" id="JAALDL010000004">
    <property type="protein sequence ID" value="NGN97639.1"/>
    <property type="molecule type" value="Genomic_DNA"/>
</dbReference>
<comment type="caution">
    <text evidence="4">The sequence shown here is derived from an EMBL/GenBank/DDBJ whole genome shotgun (WGS) entry which is preliminary data.</text>
</comment>
<evidence type="ECO:0000313" key="4">
    <source>
        <dbReference type="EMBL" id="NGN97639.1"/>
    </source>
</evidence>
<reference evidence="4 5" key="1">
    <citation type="submission" date="2020-02" db="EMBL/GenBank/DDBJ databases">
        <title>The draft genome of Grimontia sedimenta sp. nov., isolated from benthic sediments near coral reefs south of Kuwait.</title>
        <authorList>
            <person name="Mahmoud H.M."/>
            <person name="Jose L."/>
            <person name="Eapen S."/>
        </authorList>
    </citation>
    <scope>NUCLEOTIDE SEQUENCE [LARGE SCALE GENOMIC DNA]</scope>
    <source>
        <strain evidence="4 5">S25</strain>
    </source>
</reference>
<evidence type="ECO:0000313" key="5">
    <source>
        <dbReference type="Proteomes" id="UP000473008"/>
    </source>
</evidence>
<dbReference type="RefSeq" id="WP_165012652.1">
    <property type="nucleotide sequence ID" value="NZ_JAALDL010000004.1"/>
</dbReference>
<sequence>MKNATPKAIAVGHLIDEVLRRDRGRILSGLIARLGDFQLGEDALQEASISALKHWSQEGIPRDPVAWLMKVGLNKGIDQIRFSQREAQRKTDLDIVAQDSQEQAGLDVAEVIPDERLRLIFICCHPALEEKSRVALTLRTVCHLTTREIAAAFLDNEQTMGQRLSRAKAKIRSKGISFSVPEKEIWTDRLDTVLSTLYLIFTTGYVIEDKGPRYLCEEGIFLMRLLHNLCPNDPEIEGALALMLLTDARRIARIDAEGALVPVEEQSETLWLTDAVTEARGILEEAIERGQSGPFQIKAAITDCHMMRPKPDWLQIAFLYRALWHFEPTPVVALNWSVALAETGQPELALQKMDELKPKLKSYQPWYATRAHVLEKLGEFSSARDAYLQAIETAPNEASRRLLERKVRVLHHSG</sequence>
<dbReference type="GO" id="GO:0016987">
    <property type="term" value="F:sigma factor activity"/>
    <property type="evidence" value="ECO:0007669"/>
    <property type="project" value="InterPro"/>
</dbReference>
<dbReference type="InterPro" id="IPR011990">
    <property type="entry name" value="TPR-like_helical_dom_sf"/>
</dbReference>
<dbReference type="PANTHER" id="PTHR47756:SF2">
    <property type="entry name" value="BLL6612 PROTEIN"/>
    <property type="match status" value="1"/>
</dbReference>
<dbReference type="InterPro" id="IPR013249">
    <property type="entry name" value="RNA_pol_sigma70_r4_t2"/>
</dbReference>
<feature type="domain" description="RNA polymerase sigma factor 70 region 4 type 2" evidence="2">
    <location>
        <begin position="120"/>
        <end position="171"/>
    </location>
</feature>
<dbReference type="Gene3D" id="1.25.40.10">
    <property type="entry name" value="Tetratricopeptide repeat domain"/>
    <property type="match status" value="1"/>
</dbReference>
<dbReference type="InterPro" id="IPR013325">
    <property type="entry name" value="RNA_pol_sigma_r2"/>
</dbReference>
<dbReference type="Gene3D" id="1.10.10.10">
    <property type="entry name" value="Winged helix-like DNA-binding domain superfamily/Winged helix DNA-binding domain"/>
    <property type="match status" value="1"/>
</dbReference>
<dbReference type="SUPFAM" id="SSF88659">
    <property type="entry name" value="Sigma3 and sigma4 domains of RNA polymerase sigma factors"/>
    <property type="match status" value="1"/>
</dbReference>
<evidence type="ECO:0000259" key="2">
    <source>
        <dbReference type="Pfam" id="PF08281"/>
    </source>
</evidence>
<keyword evidence="1" id="KW-0802">TPR repeat</keyword>
<dbReference type="Pfam" id="PF08281">
    <property type="entry name" value="Sigma70_r4_2"/>
    <property type="match status" value="1"/>
</dbReference>
<dbReference type="Pfam" id="PF20239">
    <property type="entry name" value="DUF6596"/>
    <property type="match status" value="1"/>
</dbReference>
<name>A0A6M1RJ72_9GAMM</name>
<dbReference type="GO" id="GO:0006352">
    <property type="term" value="P:DNA-templated transcription initiation"/>
    <property type="evidence" value="ECO:0007669"/>
    <property type="project" value="InterPro"/>
</dbReference>
<keyword evidence="5" id="KW-1185">Reference proteome</keyword>
<evidence type="ECO:0000259" key="3">
    <source>
        <dbReference type="Pfam" id="PF20239"/>
    </source>
</evidence>
<dbReference type="PANTHER" id="PTHR47756">
    <property type="entry name" value="BLL6612 PROTEIN-RELATED"/>
    <property type="match status" value="1"/>
</dbReference>
<evidence type="ECO:0000256" key="1">
    <source>
        <dbReference type="PROSITE-ProRule" id="PRU00339"/>
    </source>
</evidence>
<dbReference type="SUPFAM" id="SSF88946">
    <property type="entry name" value="Sigma2 domain of RNA polymerase sigma factors"/>
    <property type="match status" value="1"/>
</dbReference>
<feature type="repeat" description="TPR" evidence="1">
    <location>
        <begin position="364"/>
        <end position="397"/>
    </location>
</feature>
<gene>
    <name evidence="4" type="ORF">G5S52_08140</name>
</gene>
<accession>A0A6M1RJ72</accession>
<dbReference type="AlphaFoldDB" id="A0A6M1RJ72"/>
<dbReference type="InterPro" id="IPR046531">
    <property type="entry name" value="DUF6596"/>
</dbReference>
<dbReference type="InterPro" id="IPR019734">
    <property type="entry name" value="TPR_rpt"/>
</dbReference>
<dbReference type="InterPro" id="IPR036388">
    <property type="entry name" value="WH-like_DNA-bd_sf"/>
</dbReference>
<dbReference type="PROSITE" id="PS50005">
    <property type="entry name" value="TPR"/>
    <property type="match status" value="1"/>
</dbReference>
<dbReference type="Gene3D" id="1.10.1740.10">
    <property type="match status" value="1"/>
</dbReference>
<organism evidence="4 5">
    <name type="scientific">Grimontia sedimenti</name>
    <dbReference type="NCBI Taxonomy" id="2711294"/>
    <lineage>
        <taxon>Bacteria</taxon>
        <taxon>Pseudomonadati</taxon>
        <taxon>Pseudomonadota</taxon>
        <taxon>Gammaproteobacteria</taxon>
        <taxon>Vibrionales</taxon>
        <taxon>Vibrionaceae</taxon>
        <taxon>Grimontia</taxon>
    </lineage>
</organism>
<protein>
    <submittedName>
        <fullName evidence="4">RNA polymerase</fullName>
    </submittedName>
</protein>
<dbReference type="InterPro" id="IPR013324">
    <property type="entry name" value="RNA_pol_sigma_r3/r4-like"/>
</dbReference>
<dbReference type="SUPFAM" id="SSF48452">
    <property type="entry name" value="TPR-like"/>
    <property type="match status" value="1"/>
</dbReference>
<proteinExistence type="predicted"/>